<organism evidence="10 11">
    <name type="scientific">Aerosakkonema funiforme FACHB-1375</name>
    <dbReference type="NCBI Taxonomy" id="2949571"/>
    <lineage>
        <taxon>Bacteria</taxon>
        <taxon>Bacillati</taxon>
        <taxon>Cyanobacteriota</taxon>
        <taxon>Cyanophyceae</taxon>
        <taxon>Oscillatoriophycideae</taxon>
        <taxon>Aerosakkonematales</taxon>
        <taxon>Aerosakkonemataceae</taxon>
        <taxon>Aerosakkonema</taxon>
    </lineage>
</organism>
<evidence type="ECO:0000256" key="7">
    <source>
        <dbReference type="ARBA" id="ARBA00022840"/>
    </source>
</evidence>
<dbReference type="InterPro" id="IPR018223">
    <property type="entry name" value="Arginosuc_synth_CS"/>
</dbReference>
<keyword evidence="6" id="KW-0547">Nucleotide-binding</keyword>
<dbReference type="InterPro" id="IPR023434">
    <property type="entry name" value="Arginosuc_synth_type_1_subfam"/>
</dbReference>
<accession>A0A926ZID3</accession>
<evidence type="ECO:0000259" key="9">
    <source>
        <dbReference type="Pfam" id="PF20979"/>
    </source>
</evidence>
<evidence type="ECO:0000256" key="5">
    <source>
        <dbReference type="ARBA" id="ARBA00022605"/>
    </source>
</evidence>
<dbReference type="GO" id="GO:0005737">
    <property type="term" value="C:cytoplasm"/>
    <property type="evidence" value="ECO:0007669"/>
    <property type="project" value="TreeGrafter"/>
</dbReference>
<evidence type="ECO:0000256" key="4">
    <source>
        <dbReference type="ARBA" id="ARBA00022598"/>
    </source>
</evidence>
<feature type="domain" description="Arginosuccinate synthase-like N-terminal" evidence="8">
    <location>
        <begin position="11"/>
        <end position="175"/>
    </location>
</feature>
<dbReference type="GO" id="GO:0004055">
    <property type="term" value="F:argininosuccinate synthase activity"/>
    <property type="evidence" value="ECO:0007669"/>
    <property type="project" value="UniProtKB-EC"/>
</dbReference>
<keyword evidence="5" id="KW-0028">Amino-acid biosynthesis</keyword>
<dbReference type="InterPro" id="IPR014729">
    <property type="entry name" value="Rossmann-like_a/b/a_fold"/>
</dbReference>
<evidence type="ECO:0000256" key="3">
    <source>
        <dbReference type="ARBA" id="ARBA00022571"/>
    </source>
</evidence>
<dbReference type="Gene3D" id="3.40.50.620">
    <property type="entry name" value="HUPs"/>
    <property type="match status" value="1"/>
</dbReference>
<comment type="pathway">
    <text evidence="1">Amino-acid biosynthesis; L-arginine biosynthesis; L-arginine from L-ornithine and carbamoyl phosphate: step 2/3.</text>
</comment>
<dbReference type="RefSeq" id="WP_190469414.1">
    <property type="nucleotide sequence ID" value="NZ_JACJPW010000069.1"/>
</dbReference>
<evidence type="ECO:0000256" key="6">
    <source>
        <dbReference type="ARBA" id="ARBA00022741"/>
    </source>
</evidence>
<evidence type="ECO:0000313" key="10">
    <source>
        <dbReference type="EMBL" id="MBD2183965.1"/>
    </source>
</evidence>
<gene>
    <name evidence="10" type="primary">argG</name>
    <name evidence="10" type="ORF">H6G03_23335</name>
</gene>
<dbReference type="PANTHER" id="PTHR11587:SF2">
    <property type="entry name" value="ARGININOSUCCINATE SYNTHASE"/>
    <property type="match status" value="1"/>
</dbReference>
<dbReference type="GO" id="GO:0000050">
    <property type="term" value="P:urea cycle"/>
    <property type="evidence" value="ECO:0007669"/>
    <property type="project" value="TreeGrafter"/>
</dbReference>
<dbReference type="EC" id="6.3.4.5" evidence="2"/>
<protein>
    <recommendedName>
        <fullName evidence="2">argininosuccinate synthase</fullName>
        <ecNumber evidence="2">6.3.4.5</ecNumber>
    </recommendedName>
</protein>
<dbReference type="GO" id="GO:0005524">
    <property type="term" value="F:ATP binding"/>
    <property type="evidence" value="ECO:0007669"/>
    <property type="project" value="UniProtKB-KW"/>
</dbReference>
<dbReference type="InterPro" id="IPR048267">
    <property type="entry name" value="Arginosuc_syn_N"/>
</dbReference>
<dbReference type="SUPFAM" id="SSF69864">
    <property type="entry name" value="Argininosuccinate synthetase, C-terminal domain"/>
    <property type="match status" value="1"/>
</dbReference>
<dbReference type="PROSITE" id="PS00565">
    <property type="entry name" value="ARGININOSUCCIN_SYN_2"/>
    <property type="match status" value="1"/>
</dbReference>
<dbReference type="CDD" id="cd01999">
    <property type="entry name" value="ASS"/>
    <property type="match status" value="1"/>
</dbReference>
<dbReference type="InterPro" id="IPR024074">
    <property type="entry name" value="AS_cat/multimer_dom_body"/>
</dbReference>
<sequence>MKAQDLVGKTIAFAGSGGLDSCTITRWLTDMGVQVICFTADLGQPDEEDLDVVRKRMLLAGAVDFVLLPAREPIAEAGLSVIQSQACYEGRYWNTTGIARCVLAKAMIEEMQKRGLTIFSHGATGRGNDQVRFQLITNMLAPEFEVYAPWRDEEFLARFPGRSEMIDFCQAKGLPVTATKDKPYSTDANMLGLTHESGHLEALTTPAHFVKPIMGCYPADAPDETGEFTVVFEKGRPISVNGKSVNLVEAIVEANAIGGRYGIGIGTHLVENRFVGIKSRGVYESPGVELLGTCYAFLLQLILDRRAREFYDQLSLLIAKQIYQGYWFDLATQMALLAIGRTAELATGTITVSVYKGNISFVSASNTPHSLYSEENASMEGIGSYNHADSEGLLRVFGVSARVLATSGQIKG</sequence>
<name>A0A926ZID3_9CYAN</name>
<evidence type="ECO:0000256" key="1">
    <source>
        <dbReference type="ARBA" id="ARBA00004967"/>
    </source>
</evidence>
<dbReference type="NCBIfam" id="TIGR00032">
    <property type="entry name" value="argG"/>
    <property type="match status" value="1"/>
</dbReference>
<keyword evidence="7" id="KW-0067">ATP-binding</keyword>
<evidence type="ECO:0000256" key="2">
    <source>
        <dbReference type="ARBA" id="ARBA00012286"/>
    </source>
</evidence>
<dbReference type="AlphaFoldDB" id="A0A926ZID3"/>
<evidence type="ECO:0000313" key="11">
    <source>
        <dbReference type="Proteomes" id="UP000641646"/>
    </source>
</evidence>
<dbReference type="InterPro" id="IPR001518">
    <property type="entry name" value="Arginosuc_synth"/>
</dbReference>
<feature type="domain" description="Arginosuccinate synthase C-terminal" evidence="9">
    <location>
        <begin position="184"/>
        <end position="403"/>
    </location>
</feature>
<proteinExistence type="predicted"/>
<reference evidence="10" key="2">
    <citation type="submission" date="2020-08" db="EMBL/GenBank/DDBJ databases">
        <authorList>
            <person name="Chen M."/>
            <person name="Teng W."/>
            <person name="Zhao L."/>
            <person name="Hu C."/>
            <person name="Zhou Y."/>
            <person name="Han B."/>
            <person name="Song L."/>
            <person name="Shu W."/>
        </authorList>
    </citation>
    <scope>NUCLEOTIDE SEQUENCE</scope>
    <source>
        <strain evidence="10">FACHB-1375</strain>
    </source>
</reference>
<keyword evidence="4 10" id="KW-0436">Ligase</keyword>
<dbReference type="GO" id="GO:0000053">
    <property type="term" value="P:argininosuccinate metabolic process"/>
    <property type="evidence" value="ECO:0007669"/>
    <property type="project" value="TreeGrafter"/>
</dbReference>
<dbReference type="InterPro" id="IPR048268">
    <property type="entry name" value="Arginosuc_syn_C"/>
</dbReference>
<dbReference type="GO" id="GO:0006526">
    <property type="term" value="P:L-arginine biosynthetic process"/>
    <property type="evidence" value="ECO:0007669"/>
    <property type="project" value="UniProtKB-KW"/>
</dbReference>
<keyword evidence="11" id="KW-1185">Reference proteome</keyword>
<dbReference type="NCBIfam" id="NF001770">
    <property type="entry name" value="PRK00509.1"/>
    <property type="match status" value="1"/>
</dbReference>
<dbReference type="EMBL" id="JACJPW010000069">
    <property type="protein sequence ID" value="MBD2183965.1"/>
    <property type="molecule type" value="Genomic_DNA"/>
</dbReference>
<dbReference type="Gene3D" id="3.90.1260.10">
    <property type="entry name" value="Argininosuccinate synthetase, chain A, domain 2"/>
    <property type="match status" value="1"/>
</dbReference>
<dbReference type="Pfam" id="PF00764">
    <property type="entry name" value="Arginosuc_synth"/>
    <property type="match status" value="1"/>
</dbReference>
<dbReference type="PANTHER" id="PTHR11587">
    <property type="entry name" value="ARGININOSUCCINATE SYNTHASE"/>
    <property type="match status" value="1"/>
</dbReference>
<keyword evidence="3" id="KW-0055">Arginine biosynthesis</keyword>
<dbReference type="Proteomes" id="UP000641646">
    <property type="component" value="Unassembled WGS sequence"/>
</dbReference>
<evidence type="ECO:0000259" key="8">
    <source>
        <dbReference type="Pfam" id="PF00764"/>
    </source>
</evidence>
<reference evidence="10" key="1">
    <citation type="journal article" date="2015" name="ISME J.">
        <title>Draft Genome Sequence of Streptomyces incarnatus NRRL8089, which Produces the Nucleoside Antibiotic Sinefungin.</title>
        <authorList>
            <person name="Oshima K."/>
            <person name="Hattori M."/>
            <person name="Shimizu H."/>
            <person name="Fukuda K."/>
            <person name="Nemoto M."/>
            <person name="Inagaki K."/>
            <person name="Tamura T."/>
        </authorList>
    </citation>
    <scope>NUCLEOTIDE SEQUENCE</scope>
    <source>
        <strain evidence="10">FACHB-1375</strain>
    </source>
</reference>
<comment type="caution">
    <text evidence="10">The sequence shown here is derived from an EMBL/GenBank/DDBJ whole genome shotgun (WGS) entry which is preliminary data.</text>
</comment>
<dbReference type="SUPFAM" id="SSF52402">
    <property type="entry name" value="Adenine nucleotide alpha hydrolases-like"/>
    <property type="match status" value="1"/>
</dbReference>
<dbReference type="Pfam" id="PF20979">
    <property type="entry name" value="Arginosuc_syn_C"/>
    <property type="match status" value="1"/>
</dbReference>